<dbReference type="Pfam" id="PF01548">
    <property type="entry name" value="DEDD_Tnp_IS110"/>
    <property type="match status" value="1"/>
</dbReference>
<protein>
    <submittedName>
        <fullName evidence="3">IS110 family transposase</fullName>
    </submittedName>
</protein>
<dbReference type="InterPro" id="IPR047650">
    <property type="entry name" value="Transpos_IS110"/>
</dbReference>
<reference evidence="4" key="1">
    <citation type="submission" date="2023-12" db="EMBL/GenBank/DDBJ databases">
        <title>Novel isolates from deep terrestrial aquifers shed light on the physiology and ecology of the class Limnochordia.</title>
        <authorList>
            <person name="Karnachuk O.V."/>
            <person name="Lukina A.P."/>
            <person name="Avakyan M.R."/>
            <person name="Kadnikov V."/>
            <person name="Begmatov S."/>
            <person name="Beletsky A.V."/>
            <person name="Mardanov A.V."/>
            <person name="Ravin N.V."/>
        </authorList>
    </citation>
    <scope>NUCLEOTIDE SEQUENCE [LARGE SCALE GENOMIC DNA]</scope>
    <source>
        <strain evidence="4">LN</strain>
    </source>
</reference>
<organism evidence="3 4">
    <name type="scientific">Geochorda subterranea</name>
    <dbReference type="NCBI Taxonomy" id="3109564"/>
    <lineage>
        <taxon>Bacteria</taxon>
        <taxon>Bacillati</taxon>
        <taxon>Bacillota</taxon>
        <taxon>Limnochordia</taxon>
        <taxon>Limnochordales</taxon>
        <taxon>Geochordaceae</taxon>
        <taxon>Geochorda</taxon>
    </lineage>
</organism>
<gene>
    <name evidence="3" type="ORF">VLY81_06410</name>
</gene>
<evidence type="ECO:0000259" key="1">
    <source>
        <dbReference type="Pfam" id="PF01548"/>
    </source>
</evidence>
<dbReference type="InterPro" id="IPR003346">
    <property type="entry name" value="Transposase_20"/>
</dbReference>
<dbReference type="PANTHER" id="PTHR33055">
    <property type="entry name" value="TRANSPOSASE FOR INSERTION SEQUENCE ELEMENT IS1111A"/>
    <property type="match status" value="1"/>
</dbReference>
<keyword evidence="4" id="KW-1185">Reference proteome</keyword>
<dbReference type="Pfam" id="PF02371">
    <property type="entry name" value="Transposase_20"/>
    <property type="match status" value="1"/>
</dbReference>
<dbReference type="NCBIfam" id="NF033542">
    <property type="entry name" value="transpos_IS110"/>
    <property type="match status" value="1"/>
</dbReference>
<accession>A0ABZ1BTC5</accession>
<feature type="domain" description="Transposase IS116/IS110/IS902 C-terminal" evidence="2">
    <location>
        <begin position="212"/>
        <end position="298"/>
    </location>
</feature>
<dbReference type="Proteomes" id="UP001333102">
    <property type="component" value="Chromosome"/>
</dbReference>
<dbReference type="EMBL" id="CP141614">
    <property type="protein sequence ID" value="WRP15781.1"/>
    <property type="molecule type" value="Genomic_DNA"/>
</dbReference>
<evidence type="ECO:0000259" key="2">
    <source>
        <dbReference type="Pfam" id="PF02371"/>
    </source>
</evidence>
<sequence length="392" mass="44381">MRRYIGLDVHRDYCYAYLLESGQKEGRRRRFPNAAEDWAGFVEELGPHDAVAIEVSGGTFRLYDTLADRAGQVVAVDPRVMRRLGSRKRKTDHDDAKLLAERLALGTLPGVWVPPKPIRQLRALVNLRRQLVEQRAPWKNQMRSLLQRHGYRTPRNLWQARRHLQALWELDLPPADRVALGVALDQVRSTNTHLQTVEREIGQRVKNCPPVRLLLSLPGFSVITAATYYAYIGDPLRFPSDKHVASYTGLVPRVYQSGTTDRRGPITKEGPPVLRWTLVEAASSVAHHGPPALRAFYERLRVKKGHQVAVVALAAKLARIAWAMWRTGRLFAGIRPELYAAKLSVLDRHAAPYPTIQVLTWLAERLDQILDRNPYAVKQGRKEGPLDLQAAA</sequence>
<evidence type="ECO:0000313" key="4">
    <source>
        <dbReference type="Proteomes" id="UP001333102"/>
    </source>
</evidence>
<evidence type="ECO:0000313" key="3">
    <source>
        <dbReference type="EMBL" id="WRP15781.1"/>
    </source>
</evidence>
<name>A0ABZ1BTC5_9FIRM</name>
<dbReference type="PANTHER" id="PTHR33055:SF13">
    <property type="entry name" value="TRANSPOSASE"/>
    <property type="match status" value="1"/>
</dbReference>
<dbReference type="InterPro" id="IPR002525">
    <property type="entry name" value="Transp_IS110-like_N"/>
</dbReference>
<feature type="domain" description="Transposase IS110-like N-terminal" evidence="1">
    <location>
        <begin position="5"/>
        <end position="148"/>
    </location>
</feature>
<proteinExistence type="predicted"/>
<dbReference type="RefSeq" id="WP_324670189.1">
    <property type="nucleotide sequence ID" value="NZ_CP141614.1"/>
</dbReference>